<keyword evidence="2" id="KW-1185">Reference proteome</keyword>
<evidence type="ECO:0000313" key="1">
    <source>
        <dbReference type="EMBL" id="TMR07825.1"/>
    </source>
</evidence>
<dbReference type="Proteomes" id="UP000309128">
    <property type="component" value="Unassembled WGS sequence"/>
</dbReference>
<dbReference type="RefSeq" id="WP_138673716.1">
    <property type="nucleotide sequence ID" value="NZ_VCKY01000344.1"/>
</dbReference>
<evidence type="ECO:0000313" key="2">
    <source>
        <dbReference type="Proteomes" id="UP000309128"/>
    </source>
</evidence>
<protein>
    <submittedName>
        <fullName evidence="1">Uncharacterized protein</fullName>
    </submittedName>
</protein>
<name>A0A5S4FFU2_9ACTN</name>
<dbReference type="EMBL" id="VCKY01000344">
    <property type="protein sequence ID" value="TMR07825.1"/>
    <property type="molecule type" value="Genomic_DNA"/>
</dbReference>
<sequence length="173" mass="19075">MGIYRHLKEWDSWAQSAEWNDAVERAGDLCGPLWHSAFAAHYKGPDATAAVLIAVLLLAADTGKPAPQVSVREVYDLFDRTGEAKGPPHPRNIYEIFGAALARAETVLAAETMLAARQLWETVLIVDHTPTAEQLESPSLQEDSFVRWGLAIEDVAGPIHAALRRQMGEHIKR</sequence>
<gene>
    <name evidence="1" type="ORF">ETD86_50370</name>
</gene>
<accession>A0A5S4FFU2</accession>
<organism evidence="1 2">
    <name type="scientific">Nonomuraea turkmeniaca</name>
    <dbReference type="NCBI Taxonomy" id="103838"/>
    <lineage>
        <taxon>Bacteria</taxon>
        <taxon>Bacillati</taxon>
        <taxon>Actinomycetota</taxon>
        <taxon>Actinomycetes</taxon>
        <taxon>Streptosporangiales</taxon>
        <taxon>Streptosporangiaceae</taxon>
        <taxon>Nonomuraea</taxon>
    </lineage>
</organism>
<comment type="caution">
    <text evidence="1">The sequence shown here is derived from an EMBL/GenBank/DDBJ whole genome shotgun (WGS) entry which is preliminary data.</text>
</comment>
<proteinExistence type="predicted"/>
<reference evidence="1 2" key="1">
    <citation type="submission" date="2019-05" db="EMBL/GenBank/DDBJ databases">
        <title>Draft genome sequence of Nonomuraea turkmeniaca DSM 43926.</title>
        <authorList>
            <person name="Saricaoglu S."/>
            <person name="Isik K."/>
        </authorList>
    </citation>
    <scope>NUCLEOTIDE SEQUENCE [LARGE SCALE GENOMIC DNA]</scope>
    <source>
        <strain evidence="1 2">DSM 43926</strain>
    </source>
</reference>
<dbReference type="AlphaFoldDB" id="A0A5S4FFU2"/>